<evidence type="ECO:0000256" key="3">
    <source>
        <dbReference type="ARBA" id="ARBA00023015"/>
    </source>
</evidence>
<dbReference type="Gene3D" id="4.10.240.10">
    <property type="entry name" value="Zn(2)-C6 fungal-type DNA-binding domain"/>
    <property type="match status" value="1"/>
</dbReference>
<gene>
    <name evidence="10" type="ORF">PRZ48_003207</name>
</gene>
<comment type="subcellular location">
    <subcellularLocation>
        <location evidence="1">Nucleus</location>
    </subcellularLocation>
</comment>
<evidence type="ECO:0000256" key="5">
    <source>
        <dbReference type="ARBA" id="ARBA00023163"/>
    </source>
</evidence>
<organism evidence="10 11">
    <name type="scientific">Zasmidium cellare</name>
    <name type="common">Wine cellar mold</name>
    <name type="synonym">Racodium cellare</name>
    <dbReference type="NCBI Taxonomy" id="395010"/>
    <lineage>
        <taxon>Eukaryota</taxon>
        <taxon>Fungi</taxon>
        <taxon>Dikarya</taxon>
        <taxon>Ascomycota</taxon>
        <taxon>Pezizomycotina</taxon>
        <taxon>Dothideomycetes</taxon>
        <taxon>Dothideomycetidae</taxon>
        <taxon>Mycosphaerellales</taxon>
        <taxon>Mycosphaerellaceae</taxon>
        <taxon>Zasmidium</taxon>
    </lineage>
</organism>
<accession>A0ABR0EV09</accession>
<dbReference type="Proteomes" id="UP001305779">
    <property type="component" value="Unassembled WGS sequence"/>
</dbReference>
<dbReference type="Pfam" id="PF04082">
    <property type="entry name" value="Fungal_trans"/>
    <property type="match status" value="1"/>
</dbReference>
<feature type="region of interest" description="Disordered" evidence="7">
    <location>
        <begin position="399"/>
        <end position="420"/>
    </location>
</feature>
<dbReference type="SMART" id="SM00906">
    <property type="entry name" value="Fungal_trans"/>
    <property type="match status" value="1"/>
</dbReference>
<dbReference type="CDD" id="cd12148">
    <property type="entry name" value="fungal_TF_MHR"/>
    <property type="match status" value="1"/>
</dbReference>
<dbReference type="PANTHER" id="PTHR47540:SF6">
    <property type="entry name" value="ZN(II)2CYS6 TRANSCRIPTION FACTOR (EUROFUNG)"/>
    <property type="match status" value="1"/>
</dbReference>
<proteinExistence type="predicted"/>
<dbReference type="InterPro" id="IPR036864">
    <property type="entry name" value="Zn2-C6_fun-type_DNA-bd_sf"/>
</dbReference>
<evidence type="ECO:0000259" key="9">
    <source>
        <dbReference type="PROSITE" id="PS50048"/>
    </source>
</evidence>
<evidence type="ECO:0000256" key="1">
    <source>
        <dbReference type="ARBA" id="ARBA00004123"/>
    </source>
</evidence>
<evidence type="ECO:0000256" key="6">
    <source>
        <dbReference type="ARBA" id="ARBA00023242"/>
    </source>
</evidence>
<keyword evidence="3" id="KW-0805">Transcription regulation</keyword>
<dbReference type="InterPro" id="IPR051711">
    <property type="entry name" value="Stress_Response_Reg"/>
</dbReference>
<evidence type="ECO:0000256" key="7">
    <source>
        <dbReference type="SAM" id="MobiDB-lite"/>
    </source>
</evidence>
<keyword evidence="11" id="KW-1185">Reference proteome</keyword>
<feature type="region of interest" description="Disordered" evidence="7">
    <location>
        <begin position="483"/>
        <end position="504"/>
    </location>
</feature>
<evidence type="ECO:0000256" key="4">
    <source>
        <dbReference type="ARBA" id="ARBA00023125"/>
    </source>
</evidence>
<dbReference type="InterPro" id="IPR007219">
    <property type="entry name" value="XnlR_reg_dom"/>
</dbReference>
<reference evidence="10 11" key="1">
    <citation type="journal article" date="2023" name="G3 (Bethesda)">
        <title>A chromosome-level genome assembly of Zasmidium syzygii isolated from banana leaves.</title>
        <authorList>
            <person name="van Westerhoven A.C."/>
            <person name="Mehrabi R."/>
            <person name="Talebi R."/>
            <person name="Steentjes M.B.F."/>
            <person name="Corcolon B."/>
            <person name="Chong P.A."/>
            <person name="Kema G.H.J."/>
            <person name="Seidl M.F."/>
        </authorList>
    </citation>
    <scope>NUCLEOTIDE SEQUENCE [LARGE SCALE GENOMIC DNA]</scope>
    <source>
        <strain evidence="10 11">P124</strain>
    </source>
</reference>
<dbReference type="InterPro" id="IPR001138">
    <property type="entry name" value="Zn2Cys6_DnaBD"/>
</dbReference>
<dbReference type="PROSITE" id="PS50048">
    <property type="entry name" value="ZN2_CY6_FUNGAL_2"/>
    <property type="match status" value="1"/>
</dbReference>
<evidence type="ECO:0000313" key="10">
    <source>
        <dbReference type="EMBL" id="KAK4505244.1"/>
    </source>
</evidence>
<feature type="signal peptide" evidence="8">
    <location>
        <begin position="1"/>
        <end position="20"/>
    </location>
</feature>
<evidence type="ECO:0000313" key="11">
    <source>
        <dbReference type="Proteomes" id="UP001305779"/>
    </source>
</evidence>
<feature type="compositionally biased region" description="Polar residues" evidence="7">
    <location>
        <begin position="483"/>
        <end position="501"/>
    </location>
</feature>
<feature type="compositionally biased region" description="Basic and acidic residues" evidence="7">
    <location>
        <begin position="399"/>
        <end position="413"/>
    </location>
</feature>
<keyword evidence="5" id="KW-0804">Transcription</keyword>
<comment type="caution">
    <text evidence="10">The sequence shown here is derived from an EMBL/GenBank/DDBJ whole genome shotgun (WGS) entry which is preliminary data.</text>
</comment>
<name>A0ABR0EV09_ZASCE</name>
<keyword evidence="4" id="KW-0238">DNA-binding</keyword>
<feature type="domain" description="Zn(2)-C6 fungal-type" evidence="9">
    <location>
        <begin position="423"/>
        <end position="454"/>
    </location>
</feature>
<dbReference type="SUPFAM" id="SSF57701">
    <property type="entry name" value="Zn2/Cys6 DNA-binding domain"/>
    <property type="match status" value="1"/>
</dbReference>
<protein>
    <recommendedName>
        <fullName evidence="9">Zn(2)-C6 fungal-type domain-containing protein</fullName>
    </recommendedName>
</protein>
<dbReference type="SMART" id="SM00066">
    <property type="entry name" value="GAL4"/>
    <property type="match status" value="1"/>
</dbReference>
<keyword evidence="6" id="KW-0539">Nucleus</keyword>
<dbReference type="EMBL" id="JAXOVC010000002">
    <property type="protein sequence ID" value="KAK4505244.1"/>
    <property type="molecule type" value="Genomic_DNA"/>
</dbReference>
<evidence type="ECO:0000256" key="2">
    <source>
        <dbReference type="ARBA" id="ARBA00022723"/>
    </source>
</evidence>
<keyword evidence="2" id="KW-0479">Metal-binding</keyword>
<sequence length="1092" mass="118876">MHAMQLQLPLVLGLAASAAAGPVATVKSDVFSVLAKGVPSPTTTVTQRPQLVQRQDAVLTTIPVSSCINFEDPAHSTSGCYCSGYAPLLSYLSGPDSCAYTDVVTATNTAPPNAFPCTSTYSNAAIVAYATTTVYPGGGSAYCAGDSTTVQAGSSVSLEMDASGSGSVNVGYATEQWQRDDLYTQVTNNLKSACPTPTSGETITVCTDVPAITNVAYVDQYGDLYEDGKLDMTIDLASYSDANALEMLIVAIGQGMSASAGSAGNMGEVYYDRYQGCAPTCSDVSDFVNLTNIPNLYQSLFTEQTEATNGAVIVQNLEVSLTMEGTHGGAFACSDVGLVLSGLAAAGSLIPGFGWLGLSTLGSVTRFGLAADCGHEELLCSAQTQKEEDGERCIVSRSKMDEKREEKMEDSRPAKRQKRRPVACERCHSQKIRCSGEQPCQGCEIAKKPGSCRYPVRDRNVTIPESYLEKLESEIQELKARESVNTPQIQNSSVESPQDQVRQGHVAENDVPNPLLEVQDGLFAGQDSAQPVFIGEASCTAFGDRLLQCVDTSYSSVTCNTIPDHITHPAFNRLASKEFQLPNRVQATLLVRRAHSFVGNNYHLFEKKSFFDKLDRAYSGQGGTDLLFTCHLYAMLALGELYTHCKTNAADSRIPGTSYYVQAVNLLQDLYEVGSIEQVQILLLVSFYANSLGRVKSAHVYCGIALRIGIGLGLHRSQAGSSTMSPVQREVRRRVWWTLYLFDRMISSKLGYPLAIRDDDIDVEYPSMEGLSTSEQAEFCDPVHLRAHATLAKITGSILSDIYRLPRQSNPSFVRVVHRVLNDLRQWDEELPTVLRLQGERPPRNLFTLHMQYHLCIIQTTRPILLYIFKTRLQSDLTSGAQQRQPFSPTTLALADACVQAARTTNQLLSKLFVEGSLAVFGYFDSHYLFSSTLILIISAVMEPQSTVSDAVQTAFSLLRSMASNGNISANDYLNRLEHIRSTVSNAHAQAERRGPPANTSMADMEKIGSLEQNQTLAGTSGILTNNDPPLWEPSNPMLSGDEFNGDDPLGNPFIESFLAEKAFQWPGGLSPEQDFLRQFAQELGDEFLFGT</sequence>
<dbReference type="PANTHER" id="PTHR47540">
    <property type="entry name" value="THIAMINE REPRESSIBLE GENES REGULATORY PROTEIN THI5"/>
    <property type="match status" value="1"/>
</dbReference>
<dbReference type="PROSITE" id="PS00463">
    <property type="entry name" value="ZN2_CY6_FUNGAL_1"/>
    <property type="match status" value="1"/>
</dbReference>
<keyword evidence="8" id="KW-0732">Signal</keyword>
<dbReference type="Pfam" id="PF00172">
    <property type="entry name" value="Zn_clus"/>
    <property type="match status" value="1"/>
</dbReference>
<feature type="chain" id="PRO_5046460327" description="Zn(2)-C6 fungal-type domain-containing protein" evidence="8">
    <location>
        <begin position="21"/>
        <end position="1092"/>
    </location>
</feature>
<dbReference type="CDD" id="cd00067">
    <property type="entry name" value="GAL4"/>
    <property type="match status" value="1"/>
</dbReference>
<evidence type="ECO:0000256" key="8">
    <source>
        <dbReference type="SAM" id="SignalP"/>
    </source>
</evidence>